<comment type="similarity">
    <text evidence="1">Belongs to the cyclophilin-type PPIase family.</text>
</comment>
<comment type="caution">
    <text evidence="3">The sequence shown here is derived from an EMBL/GenBank/DDBJ whole genome shotgun (WGS) entry which is preliminary data.</text>
</comment>
<dbReference type="InterPro" id="IPR002130">
    <property type="entry name" value="Cyclophilin-type_PPIase_dom"/>
</dbReference>
<dbReference type="AlphaFoldDB" id="A0A1V9YW65"/>
<dbReference type="PRINTS" id="PR00153">
    <property type="entry name" value="CSAPPISMRASE"/>
</dbReference>
<dbReference type="STRING" id="1202772.A0A1V9YW65"/>
<dbReference type="OrthoDB" id="193499at2759"/>
<dbReference type="EMBL" id="JNBR01000674">
    <property type="protein sequence ID" value="OQR90074.1"/>
    <property type="molecule type" value="Genomic_DNA"/>
</dbReference>
<evidence type="ECO:0000256" key="1">
    <source>
        <dbReference type="RuleBase" id="RU363019"/>
    </source>
</evidence>
<evidence type="ECO:0000313" key="4">
    <source>
        <dbReference type="Proteomes" id="UP000243579"/>
    </source>
</evidence>
<evidence type="ECO:0000259" key="2">
    <source>
        <dbReference type="PROSITE" id="PS50072"/>
    </source>
</evidence>
<dbReference type="PANTHER" id="PTHR11071:SF561">
    <property type="entry name" value="PEPTIDYL-PROLYL CIS-TRANS ISOMERASE D-RELATED"/>
    <property type="match status" value="1"/>
</dbReference>
<comment type="catalytic activity">
    <reaction evidence="1">
        <text>[protein]-peptidylproline (omega=180) = [protein]-peptidylproline (omega=0)</text>
        <dbReference type="Rhea" id="RHEA:16237"/>
        <dbReference type="Rhea" id="RHEA-COMP:10747"/>
        <dbReference type="Rhea" id="RHEA-COMP:10748"/>
        <dbReference type="ChEBI" id="CHEBI:83833"/>
        <dbReference type="ChEBI" id="CHEBI:83834"/>
        <dbReference type="EC" id="5.2.1.8"/>
    </reaction>
</comment>
<organism evidence="3 4">
    <name type="scientific">Achlya hypogyna</name>
    <name type="common">Oomycete</name>
    <name type="synonym">Protoachlya hypogyna</name>
    <dbReference type="NCBI Taxonomy" id="1202772"/>
    <lineage>
        <taxon>Eukaryota</taxon>
        <taxon>Sar</taxon>
        <taxon>Stramenopiles</taxon>
        <taxon>Oomycota</taxon>
        <taxon>Saprolegniomycetes</taxon>
        <taxon>Saprolegniales</taxon>
        <taxon>Achlyaceae</taxon>
        <taxon>Achlya</taxon>
    </lineage>
</organism>
<gene>
    <name evidence="3" type="ORF">ACHHYP_05835</name>
</gene>
<accession>A0A1V9YW65</accession>
<protein>
    <recommendedName>
        <fullName evidence="1">Peptidyl-prolyl cis-trans isomerase</fullName>
        <shortName evidence="1">PPIase</shortName>
        <ecNumber evidence="1">5.2.1.8</ecNumber>
    </recommendedName>
</protein>
<dbReference type="GO" id="GO:0006457">
    <property type="term" value="P:protein folding"/>
    <property type="evidence" value="ECO:0007669"/>
    <property type="project" value="TreeGrafter"/>
</dbReference>
<keyword evidence="1" id="KW-0697">Rotamase</keyword>
<reference evidence="3 4" key="1">
    <citation type="journal article" date="2014" name="Genome Biol. Evol.">
        <title>The secreted proteins of Achlya hypogyna and Thraustotheca clavata identify the ancestral oomycete secretome and reveal gene acquisitions by horizontal gene transfer.</title>
        <authorList>
            <person name="Misner I."/>
            <person name="Blouin N."/>
            <person name="Leonard G."/>
            <person name="Richards T.A."/>
            <person name="Lane C.E."/>
        </authorList>
    </citation>
    <scope>NUCLEOTIDE SEQUENCE [LARGE SCALE GENOMIC DNA]</scope>
    <source>
        <strain evidence="3 4">ATCC 48635</strain>
    </source>
</reference>
<keyword evidence="1 3" id="KW-0413">Isomerase</keyword>
<feature type="domain" description="PPIase cyclophilin-type" evidence="2">
    <location>
        <begin position="54"/>
        <end position="203"/>
    </location>
</feature>
<dbReference type="GO" id="GO:0016018">
    <property type="term" value="F:cyclosporin A binding"/>
    <property type="evidence" value="ECO:0007669"/>
    <property type="project" value="TreeGrafter"/>
</dbReference>
<dbReference type="Proteomes" id="UP000243579">
    <property type="component" value="Unassembled WGS sequence"/>
</dbReference>
<dbReference type="PANTHER" id="PTHR11071">
    <property type="entry name" value="PEPTIDYL-PROLYL CIS-TRANS ISOMERASE"/>
    <property type="match status" value="1"/>
</dbReference>
<dbReference type="InterPro" id="IPR029000">
    <property type="entry name" value="Cyclophilin-like_dom_sf"/>
</dbReference>
<comment type="function">
    <text evidence="1">PPIases accelerate the folding of proteins. It catalyzes the cis-trans isomerization of proline imidic peptide bonds in oligopeptides.</text>
</comment>
<dbReference type="SUPFAM" id="SSF50891">
    <property type="entry name" value="Cyclophilin-like"/>
    <property type="match status" value="1"/>
</dbReference>
<sequence>MRRQVIGTVAPLRAGARGWGWYHRALEKMNAPKAALKAYDYAVPAPEVARPRVFFDVQIGNTEPEKVVVEVAKDIVPATAANFLRLAADGYKNTPFHSVQKNQFIVGGDISAGNGTGNAGNTFPDENFALRFTEPGVLGMANAGVNTNGSQFFITLAPMAHLNGRNVAFGKVVEGMDVVRKVENVYCVKGKPLTDVKVVDCGLL</sequence>
<dbReference type="Pfam" id="PF00160">
    <property type="entry name" value="Pro_isomerase"/>
    <property type="match status" value="1"/>
</dbReference>
<evidence type="ECO:0000313" key="3">
    <source>
        <dbReference type="EMBL" id="OQR90074.1"/>
    </source>
</evidence>
<dbReference type="PROSITE" id="PS50072">
    <property type="entry name" value="CSA_PPIASE_2"/>
    <property type="match status" value="1"/>
</dbReference>
<dbReference type="EC" id="5.2.1.8" evidence="1"/>
<dbReference type="GO" id="GO:0003755">
    <property type="term" value="F:peptidyl-prolyl cis-trans isomerase activity"/>
    <property type="evidence" value="ECO:0007669"/>
    <property type="project" value="UniProtKB-UniRule"/>
</dbReference>
<name>A0A1V9YW65_ACHHY</name>
<proteinExistence type="inferred from homology"/>
<keyword evidence="4" id="KW-1185">Reference proteome</keyword>
<dbReference type="Gene3D" id="2.40.100.10">
    <property type="entry name" value="Cyclophilin-like"/>
    <property type="match status" value="1"/>
</dbReference>
<dbReference type="GO" id="GO:0005737">
    <property type="term" value="C:cytoplasm"/>
    <property type="evidence" value="ECO:0007669"/>
    <property type="project" value="TreeGrafter"/>
</dbReference>